<evidence type="ECO:0000256" key="2">
    <source>
        <dbReference type="ARBA" id="ARBA00012483"/>
    </source>
</evidence>
<dbReference type="InterPro" id="IPR006016">
    <property type="entry name" value="UspA"/>
</dbReference>
<evidence type="ECO:0000256" key="1">
    <source>
        <dbReference type="ARBA" id="ARBA00000900"/>
    </source>
</evidence>
<evidence type="ECO:0000259" key="5">
    <source>
        <dbReference type="Pfam" id="PF00582"/>
    </source>
</evidence>
<feature type="compositionally biased region" description="Polar residues" evidence="4">
    <location>
        <begin position="184"/>
        <end position="195"/>
    </location>
</feature>
<feature type="region of interest" description="Disordered" evidence="4">
    <location>
        <begin position="171"/>
        <end position="205"/>
    </location>
</feature>
<evidence type="ECO:0000313" key="6">
    <source>
        <dbReference type="Proteomes" id="UP000504603"/>
    </source>
</evidence>
<accession>A0A6J1D7U4</accession>
<name>A0A6J1D7U4_MOMCH</name>
<feature type="region of interest" description="Disordered" evidence="4">
    <location>
        <begin position="324"/>
        <end position="363"/>
    </location>
</feature>
<dbReference type="InterPro" id="IPR051348">
    <property type="entry name" value="U-box_ubiquitin_ligases"/>
</dbReference>
<evidence type="ECO:0000256" key="3">
    <source>
        <dbReference type="ARBA" id="ARBA00022786"/>
    </source>
</evidence>
<dbReference type="GO" id="GO:0061630">
    <property type="term" value="F:ubiquitin protein ligase activity"/>
    <property type="evidence" value="ECO:0007669"/>
    <property type="project" value="UniProtKB-EC"/>
</dbReference>
<organism evidence="6 7">
    <name type="scientific">Momordica charantia</name>
    <name type="common">Bitter gourd</name>
    <name type="synonym">Balsam pear</name>
    <dbReference type="NCBI Taxonomy" id="3673"/>
    <lineage>
        <taxon>Eukaryota</taxon>
        <taxon>Viridiplantae</taxon>
        <taxon>Streptophyta</taxon>
        <taxon>Embryophyta</taxon>
        <taxon>Tracheophyta</taxon>
        <taxon>Spermatophyta</taxon>
        <taxon>Magnoliopsida</taxon>
        <taxon>eudicotyledons</taxon>
        <taxon>Gunneridae</taxon>
        <taxon>Pentapetalae</taxon>
        <taxon>rosids</taxon>
        <taxon>fabids</taxon>
        <taxon>Cucurbitales</taxon>
        <taxon>Cucurbitaceae</taxon>
        <taxon>Momordiceae</taxon>
        <taxon>Momordica</taxon>
    </lineage>
</organism>
<feature type="domain" description="UspA" evidence="5">
    <location>
        <begin position="13"/>
        <end position="139"/>
    </location>
</feature>
<comment type="catalytic activity">
    <reaction evidence="1">
        <text>S-ubiquitinyl-[E2 ubiquitin-conjugating enzyme]-L-cysteine + [acceptor protein]-L-lysine = [E2 ubiquitin-conjugating enzyme]-L-cysteine + N(6)-ubiquitinyl-[acceptor protein]-L-lysine.</text>
        <dbReference type="EC" id="2.3.2.27"/>
    </reaction>
</comment>
<dbReference type="CDD" id="cd01989">
    <property type="entry name" value="USP_STK_Ubox_N"/>
    <property type="match status" value="1"/>
</dbReference>
<dbReference type="Pfam" id="PF00582">
    <property type="entry name" value="Usp"/>
    <property type="match status" value="1"/>
</dbReference>
<evidence type="ECO:0000313" key="7">
    <source>
        <dbReference type="RefSeq" id="XP_022149838.1"/>
    </source>
</evidence>
<dbReference type="SUPFAM" id="SSF52402">
    <property type="entry name" value="Adenine nucleotide alpha hydrolases-like"/>
    <property type="match status" value="1"/>
</dbReference>
<dbReference type="RefSeq" id="XP_022149838.1">
    <property type="nucleotide sequence ID" value="XM_022294146.1"/>
</dbReference>
<reference evidence="7" key="1">
    <citation type="submission" date="2025-08" db="UniProtKB">
        <authorList>
            <consortium name="RefSeq"/>
        </authorList>
    </citation>
    <scope>IDENTIFICATION</scope>
</reference>
<dbReference type="InterPro" id="IPR014729">
    <property type="entry name" value="Rossmann-like_a/b/a_fold"/>
</dbReference>
<dbReference type="GeneID" id="111018174"/>
<feature type="region of interest" description="Disordered" evidence="4">
    <location>
        <begin position="220"/>
        <end position="242"/>
    </location>
</feature>
<dbReference type="Proteomes" id="UP000504603">
    <property type="component" value="Unplaced"/>
</dbReference>
<evidence type="ECO:0000256" key="4">
    <source>
        <dbReference type="SAM" id="MobiDB-lite"/>
    </source>
</evidence>
<keyword evidence="3" id="KW-0833">Ubl conjugation pathway</keyword>
<sequence>MARGGGQKKEESVAVAVDKDKGSQYALKWAMDRLLTKGQALTLLHVKQRPSSAANSMPNLSANSDSDEASTYKQQQTDNQAREFFLPFRCLCTRRNIQCNEVILEDADIAKTLINYVSKNRIDILVLGVPSRSGLYRRFKYSPDVPSSVSKGAPEFCTIYVINKGNKVSSMRQSTAPAPAKTIPQRSQSQLQPVSSAGPPPRPQLQYQLTTASDVAAEPNHLRSQQSKYMEPPESITPTPRSMYSDDFEIKSPFMRPGSKATMSKGLDPLVLDSDISYVSNGRRSVDRAFPPAWSSGGSDMSRFSNGSDLEIYSPGSSSPFYGGRKSIDNNASHSPLAQDLSSSSQESETFSWPSSSQPQDDVEAEMRRLKLELKQTMDMYSTACKEALNAKQKANELHRWKLEEEHRLEEARMAEGAALAIAEKEKVKCRAAMEAAEAAQRIAALESRKRATAE</sequence>
<dbReference type="KEGG" id="mcha:111018174"/>
<dbReference type="PANTHER" id="PTHR45647:SF146">
    <property type="entry name" value="U-BOX DOMAIN-CONTAINING PROTEIN 35-LIKE"/>
    <property type="match status" value="1"/>
</dbReference>
<protein>
    <recommendedName>
        <fullName evidence="2">RING-type E3 ubiquitin transferase</fullName>
        <ecNumber evidence="2">2.3.2.27</ecNumber>
    </recommendedName>
</protein>
<feature type="region of interest" description="Disordered" evidence="4">
    <location>
        <begin position="49"/>
        <end position="74"/>
    </location>
</feature>
<dbReference type="AlphaFoldDB" id="A0A6J1D7U4"/>
<gene>
    <name evidence="7" type="primary">LOC111018174</name>
</gene>
<keyword evidence="6" id="KW-1185">Reference proteome</keyword>
<proteinExistence type="predicted"/>
<dbReference type="EC" id="2.3.2.27" evidence="2"/>
<feature type="compositionally biased region" description="Low complexity" evidence="4">
    <location>
        <begin position="342"/>
        <end position="359"/>
    </location>
</feature>
<dbReference type="PANTHER" id="PTHR45647">
    <property type="entry name" value="OS02G0152300 PROTEIN"/>
    <property type="match status" value="1"/>
</dbReference>
<feature type="non-terminal residue" evidence="7">
    <location>
        <position position="455"/>
    </location>
</feature>
<dbReference type="OrthoDB" id="786795at2759"/>
<dbReference type="Gene3D" id="3.40.50.620">
    <property type="entry name" value="HUPs"/>
    <property type="match status" value="1"/>
</dbReference>